<keyword evidence="3" id="KW-1185">Reference proteome</keyword>
<keyword evidence="1" id="KW-0812">Transmembrane</keyword>
<dbReference type="AlphaFoldDB" id="A0AAE6QBV5"/>
<protein>
    <submittedName>
        <fullName evidence="2">Uncharacterized protein</fullName>
    </submittedName>
</protein>
<evidence type="ECO:0000313" key="2">
    <source>
        <dbReference type="EMBL" id="QGR03726.1"/>
    </source>
</evidence>
<accession>A0AAE6QBV5</accession>
<dbReference type="RefSeq" id="WP_158406910.1">
    <property type="nucleotide sequence ID" value="NZ_CP033454.1"/>
</dbReference>
<proteinExistence type="predicted"/>
<feature type="transmembrane region" description="Helical" evidence="1">
    <location>
        <begin position="48"/>
        <end position="73"/>
    </location>
</feature>
<evidence type="ECO:0000313" key="3">
    <source>
        <dbReference type="Proteomes" id="UP000422822"/>
    </source>
</evidence>
<organism evidence="2 3">
    <name type="scientific">Ehrlichia ruminantium</name>
    <name type="common">heartwater rickettsia</name>
    <name type="synonym">Cowdria ruminantium</name>
    <dbReference type="NCBI Taxonomy" id="779"/>
    <lineage>
        <taxon>Bacteria</taxon>
        <taxon>Pseudomonadati</taxon>
        <taxon>Pseudomonadota</taxon>
        <taxon>Alphaproteobacteria</taxon>
        <taxon>Rickettsiales</taxon>
        <taxon>Anaplasmataceae</taxon>
        <taxon>Ehrlichia</taxon>
    </lineage>
</organism>
<dbReference type="Proteomes" id="UP000422822">
    <property type="component" value="Chromosome"/>
</dbReference>
<evidence type="ECO:0000256" key="1">
    <source>
        <dbReference type="SAM" id="Phobius"/>
    </source>
</evidence>
<keyword evidence="1" id="KW-1133">Transmembrane helix</keyword>
<name>A0AAE6QBV5_EHRRU</name>
<dbReference type="EMBL" id="CP033455">
    <property type="protein sequence ID" value="QGR03726.1"/>
    <property type="molecule type" value="Genomic_DNA"/>
</dbReference>
<keyword evidence="1" id="KW-0472">Membrane</keyword>
<reference evidence="2 3" key="1">
    <citation type="submission" date="2018-10" db="EMBL/GenBank/DDBJ databases">
        <title>Propagation and draft genome sequences of three atypical Erhlichia ruminantium isolates.</title>
        <authorList>
            <person name="Liebenberg J."/>
            <person name="Steyn H."/>
            <person name="Josemans A."/>
            <person name="Zweygarth E."/>
        </authorList>
    </citation>
    <scope>NUCLEOTIDE SEQUENCE [LARGE SCALE GENOMIC DNA]</scope>
    <source>
        <strain evidence="2 3">Omatjenne</strain>
    </source>
</reference>
<gene>
    <name evidence="2" type="ORF">EDL80_04125</name>
</gene>
<sequence length="146" mass="16205">MLIKLRQFIEKQIRVLSIKLSQCQGSIEQGPEDYPGGMYLGLHILHHPIIACIQVTFLMIIFVVLLPVILLFYSILLIKDMCCSAGTTCYGGVNSYFVDVEACNEVKMCSENIFVKNQNSVVQSGNSELSCSQVYVSIEGMGNILC</sequence>